<dbReference type="Gene3D" id="1.25.40.10">
    <property type="entry name" value="Tetratricopeptide repeat domain"/>
    <property type="match status" value="1"/>
</dbReference>
<dbReference type="GO" id="GO:0007005">
    <property type="term" value="P:mitochondrion organization"/>
    <property type="evidence" value="ECO:0007669"/>
    <property type="project" value="TreeGrafter"/>
</dbReference>
<name>A0A813PDA0_9BILA</name>
<dbReference type="InterPro" id="IPR011990">
    <property type="entry name" value="TPR-like_helical_dom_sf"/>
</dbReference>
<dbReference type="InterPro" id="IPR034629">
    <property type="entry name" value="PTCD2"/>
</dbReference>
<feature type="compositionally biased region" description="Polar residues" evidence="1">
    <location>
        <begin position="609"/>
        <end position="625"/>
    </location>
</feature>
<feature type="compositionally biased region" description="Low complexity" evidence="1">
    <location>
        <begin position="568"/>
        <end position="603"/>
    </location>
</feature>
<dbReference type="Proteomes" id="UP000663845">
    <property type="component" value="Unassembled WGS sequence"/>
</dbReference>
<accession>A0A813PDA0</accession>
<proteinExistence type="predicted"/>
<feature type="compositionally biased region" description="Polar residues" evidence="1">
    <location>
        <begin position="649"/>
        <end position="659"/>
    </location>
</feature>
<gene>
    <name evidence="2" type="ORF">JYZ213_LOCUS2489</name>
</gene>
<sequence>MADIIRRAAVLAINRASHGNIHMQIRTLFSSSGIGIDNFKLSREQHATRFAPSLDVFKKRFLDSIGQKDSQIFTEDLRNMIMSANTDPEIDSVIQALKKYSANTTKLTDYHFGSPVMRLLYTQNKTDLALQLYMDENLKTIFNDSASALVLMNKLIEDKRYDDAVKVFEFGSKRGFSTTSGRTFPTDVVMLAIEGLYRQNTKESLVKAKELITKVRERDADINPRTAAMTALLAIQQGEPQFAMEVLGSMRLLYTQNKTDLALQLYMDENLKTIFNDSASALVLMNKLIEDKRYDDAVKVFEFGSKRGFSTTSGRTFPTDVVMLAIEGLYRQNTKESLVKAKELITKVRERDADINPRTAAMTALLAIQQGEPQFAMEVLGSVRAQNFATVQNIRAICYSDMGRVEEAINVVHLLAEKTPVNSDRRRVFPLVMRHIRTAVEKTKDESLLTRFEELSKFVLKNNRLSTTDLPEYLSEPINRRGPTNRQNTQQNVHGSFQRTVGNLRNRGDFNQGSDNSRQGNRGGFYQQSNGYNRNNRFENNNFQRRDSGYDRRSQNSYADGYQRNYDNDQYSSRNRNSSYNDFSRQGDRNQQQQQQNQSFSRLNRNDNDFSSTRRNASPNSSNSQRSKRNTEDDMSSTQPKQNRRVNDDNQTQEQNPWERSTRQT</sequence>
<feature type="compositionally biased region" description="Low complexity" evidence="1">
    <location>
        <begin position="533"/>
        <end position="543"/>
    </location>
</feature>
<feature type="region of interest" description="Disordered" evidence="1">
    <location>
        <begin position="471"/>
        <end position="665"/>
    </location>
</feature>
<dbReference type="PANTHER" id="PTHR14700:SF0">
    <property type="entry name" value="PENTATRICOPEPTIDE REPEAT-CONTAINING PROTEIN 2, MITOCHONDRIAL"/>
    <property type="match status" value="1"/>
</dbReference>
<comment type="caution">
    <text evidence="2">The sequence shown here is derived from an EMBL/GenBank/DDBJ whole genome shotgun (WGS) entry which is preliminary data.</text>
</comment>
<dbReference type="PANTHER" id="PTHR14700">
    <property type="entry name" value="PENTATRICOPEPTIDE REPEAT-CONTAINING PROTEIN 2, MITOCHONDRIAL"/>
    <property type="match status" value="1"/>
</dbReference>
<dbReference type="GO" id="GO:0003723">
    <property type="term" value="F:RNA binding"/>
    <property type="evidence" value="ECO:0007669"/>
    <property type="project" value="TreeGrafter"/>
</dbReference>
<reference evidence="2" key="1">
    <citation type="submission" date="2021-02" db="EMBL/GenBank/DDBJ databases">
        <authorList>
            <person name="Nowell W R."/>
        </authorList>
    </citation>
    <scope>NUCLEOTIDE SEQUENCE</scope>
</reference>
<organism evidence="2 3">
    <name type="scientific">Adineta steineri</name>
    <dbReference type="NCBI Taxonomy" id="433720"/>
    <lineage>
        <taxon>Eukaryota</taxon>
        <taxon>Metazoa</taxon>
        <taxon>Spiralia</taxon>
        <taxon>Gnathifera</taxon>
        <taxon>Rotifera</taxon>
        <taxon>Eurotatoria</taxon>
        <taxon>Bdelloidea</taxon>
        <taxon>Adinetida</taxon>
        <taxon>Adinetidae</taxon>
        <taxon>Adineta</taxon>
    </lineage>
</organism>
<protein>
    <submittedName>
        <fullName evidence="2">Uncharacterized protein</fullName>
    </submittedName>
</protein>
<dbReference type="EMBL" id="CAJNOG010000013">
    <property type="protein sequence ID" value="CAF0751127.1"/>
    <property type="molecule type" value="Genomic_DNA"/>
</dbReference>
<feature type="compositionally biased region" description="Basic and acidic residues" evidence="1">
    <location>
        <begin position="544"/>
        <end position="554"/>
    </location>
</feature>
<evidence type="ECO:0000313" key="3">
    <source>
        <dbReference type="Proteomes" id="UP000663845"/>
    </source>
</evidence>
<dbReference type="GO" id="GO:0005739">
    <property type="term" value="C:mitochondrion"/>
    <property type="evidence" value="ECO:0007669"/>
    <property type="project" value="InterPro"/>
</dbReference>
<dbReference type="GO" id="GO:0050684">
    <property type="term" value="P:regulation of mRNA processing"/>
    <property type="evidence" value="ECO:0007669"/>
    <property type="project" value="InterPro"/>
</dbReference>
<evidence type="ECO:0000256" key="1">
    <source>
        <dbReference type="SAM" id="MobiDB-lite"/>
    </source>
</evidence>
<feature type="compositionally biased region" description="Polar residues" evidence="1">
    <location>
        <begin position="482"/>
        <end position="532"/>
    </location>
</feature>
<dbReference type="AlphaFoldDB" id="A0A813PDA0"/>
<evidence type="ECO:0000313" key="2">
    <source>
        <dbReference type="EMBL" id="CAF0751127.1"/>
    </source>
</evidence>